<proteinExistence type="inferred from homology"/>
<evidence type="ECO:0000313" key="5">
    <source>
        <dbReference type="EMBL" id="RRO16966.1"/>
    </source>
</evidence>
<comment type="caution">
    <text evidence="5">The sequence shown here is derived from an EMBL/GenBank/DDBJ whole genome shotgun (WGS) entry which is preliminary data.</text>
</comment>
<feature type="domain" description="PucR C-terminal helix-turn-helix" evidence="3">
    <location>
        <begin position="421"/>
        <end position="479"/>
    </location>
</feature>
<gene>
    <name evidence="5" type="ORF">EIL87_11835</name>
</gene>
<dbReference type="InterPro" id="IPR025736">
    <property type="entry name" value="PucR_C-HTH_dom"/>
</dbReference>
<evidence type="ECO:0000259" key="2">
    <source>
        <dbReference type="Pfam" id="PF07905"/>
    </source>
</evidence>
<dbReference type="InterPro" id="IPR042070">
    <property type="entry name" value="PucR_C-HTH_sf"/>
</dbReference>
<dbReference type="PANTHER" id="PTHR33744">
    <property type="entry name" value="CARBOHYDRATE DIACID REGULATOR"/>
    <property type="match status" value="1"/>
</dbReference>
<dbReference type="Pfam" id="PF13556">
    <property type="entry name" value="HTH_30"/>
    <property type="match status" value="1"/>
</dbReference>
<dbReference type="InterPro" id="IPR051448">
    <property type="entry name" value="CdaR-like_regulators"/>
</dbReference>
<evidence type="ECO:0000259" key="3">
    <source>
        <dbReference type="Pfam" id="PF13556"/>
    </source>
</evidence>
<dbReference type="AlphaFoldDB" id="A0A3R8P5S5"/>
<accession>A0A3R8P5S5</accession>
<dbReference type="Gene3D" id="1.10.10.2840">
    <property type="entry name" value="PucR C-terminal helix-turn-helix domain"/>
    <property type="match status" value="1"/>
</dbReference>
<evidence type="ECO:0000259" key="4">
    <source>
        <dbReference type="Pfam" id="PF17853"/>
    </source>
</evidence>
<comment type="similarity">
    <text evidence="1">Belongs to the CdaR family.</text>
</comment>
<dbReference type="Proteomes" id="UP000274515">
    <property type="component" value="Unassembled WGS sequence"/>
</dbReference>
<name>A0A3R8P5S5_9PSEU</name>
<evidence type="ECO:0000256" key="1">
    <source>
        <dbReference type="ARBA" id="ARBA00006754"/>
    </source>
</evidence>
<dbReference type="InterPro" id="IPR041522">
    <property type="entry name" value="CdaR_GGDEF"/>
</dbReference>
<dbReference type="InterPro" id="IPR012914">
    <property type="entry name" value="PucR_dom"/>
</dbReference>
<dbReference type="Pfam" id="PF07905">
    <property type="entry name" value="PucR"/>
    <property type="match status" value="1"/>
</dbReference>
<organism evidence="5 6">
    <name type="scientific">Saccharopolyspora rhizosphaerae</name>
    <dbReference type="NCBI Taxonomy" id="2492662"/>
    <lineage>
        <taxon>Bacteria</taxon>
        <taxon>Bacillati</taxon>
        <taxon>Actinomycetota</taxon>
        <taxon>Actinomycetes</taxon>
        <taxon>Pseudonocardiales</taxon>
        <taxon>Pseudonocardiaceae</taxon>
        <taxon>Saccharopolyspora</taxon>
    </lineage>
</organism>
<keyword evidence="6" id="KW-1185">Reference proteome</keyword>
<feature type="domain" description="Purine catabolism PurC-like" evidence="2">
    <location>
        <begin position="7"/>
        <end position="123"/>
    </location>
</feature>
<sequence>MSIPLAEVLRHPALEPAEPVLLSGDDARPVRWVHSSEVVELAHLLRGGELVLTAAVVLTAASDEQQRRYVQELVERDVTAVAVERSQDLPAALVDEARKQDFALVQLRRTVPFVEITEAINSLLIHASVSRLRLADSLSDHLSEQLLAGGDVHALVGSLAHQLEARVSVRDPSGSVLATAGAESLTESSATTADREVPVAVHGVVAATLRIEPLTSTDPDLLDAALDRAPPSLALALQRSQLVGPDEAAAHAFFEALERPDTTPAASTDLVETTSLGGACAYVAVVSTGEQFGLVEQALRHRGRLALSRARGDEHLAVVALPGSSPEQARHQLVEDVLAHTTTGVVVVGPLSRDPHGIRHSLAEARRCLLLRHEPSEPVIDASAVAVERLVHRLDAHDVLQDFVGEQLGALLREDDTSRRLLDTLVAYFDCDANRTATANRLHLQRQTLYHRLDRITRALGRDITDERTAPALQVAVRLWQAMGSSGG</sequence>
<feature type="domain" description="CdaR GGDEF-like" evidence="4">
    <location>
        <begin position="283"/>
        <end position="369"/>
    </location>
</feature>
<protein>
    <submittedName>
        <fullName evidence="5">PucR family transcriptional regulator</fullName>
    </submittedName>
</protein>
<evidence type="ECO:0000313" key="6">
    <source>
        <dbReference type="Proteomes" id="UP000274515"/>
    </source>
</evidence>
<dbReference type="RefSeq" id="WP_125090292.1">
    <property type="nucleotide sequence ID" value="NZ_RSAA01000010.1"/>
</dbReference>
<dbReference type="OrthoDB" id="2973014at2"/>
<dbReference type="PANTHER" id="PTHR33744:SF1">
    <property type="entry name" value="DNA-BINDING TRANSCRIPTIONAL ACTIVATOR ADER"/>
    <property type="match status" value="1"/>
</dbReference>
<dbReference type="EMBL" id="RSAA01000010">
    <property type="protein sequence ID" value="RRO16966.1"/>
    <property type="molecule type" value="Genomic_DNA"/>
</dbReference>
<reference evidence="5 6" key="1">
    <citation type="submission" date="2018-11" db="EMBL/GenBank/DDBJ databases">
        <title>Saccharopolyspora rhizosphaerae sp. nov., an actinomycete isolated from rhizosphere soil in Thailand.</title>
        <authorList>
            <person name="Intra B."/>
            <person name="Euanorasetr J."/>
            <person name="Take A."/>
            <person name="Inahashi Y."/>
            <person name="Mori M."/>
            <person name="Panbangred W."/>
            <person name="Matsumoto A."/>
        </authorList>
    </citation>
    <scope>NUCLEOTIDE SEQUENCE [LARGE SCALE GENOMIC DNA]</scope>
    <source>
        <strain evidence="5 6">H219</strain>
    </source>
</reference>
<dbReference type="Pfam" id="PF17853">
    <property type="entry name" value="GGDEF_2"/>
    <property type="match status" value="1"/>
</dbReference>